<evidence type="ECO:0000313" key="1">
    <source>
        <dbReference type="EMBL" id="OXA84590.1"/>
    </source>
</evidence>
<evidence type="ECO:0000313" key="2">
    <source>
        <dbReference type="Proteomes" id="UP000198345"/>
    </source>
</evidence>
<dbReference type="Proteomes" id="UP000198345">
    <property type="component" value="Unassembled WGS sequence"/>
</dbReference>
<dbReference type="AlphaFoldDB" id="A0A226GTE3"/>
<sequence length="313" mass="36747">MTNLKWMSFSLLFFLVSSYSQEKVEKIMSAEYKDKIKNNYKNVKSYDYNPIYQVRYENYNCPMELYVNDVLVVYLAGDGRSAGEQIVQVPQYILKTGQQSIRVKIYPLLDKNRNFQKFVSRDAELKIRITHQDYEREKTNECKEVFKAELPKIEHDLPFIELKREFTATVPYELEGWSKGVDLSEEKPEELEKEVNERLKEVAALYRNKDIGGLAKEHYNRVREFDQAYYFNTKESSASWESEIQEALNESKSIEVLSGKMKLMANGKLVTVLISDGAFKNKSIIRSDVGDYYDFYPQYFYRPSPGAKLEVIR</sequence>
<reference evidence="1 2" key="1">
    <citation type="submission" date="2016-11" db="EMBL/GenBank/DDBJ databases">
        <title>Whole genomes of Flavobacteriaceae.</title>
        <authorList>
            <person name="Stine C."/>
            <person name="Li C."/>
            <person name="Tadesse D."/>
        </authorList>
    </citation>
    <scope>NUCLEOTIDE SEQUENCE [LARGE SCALE GENOMIC DNA]</scope>
    <source>
        <strain evidence="1 2">DSM 18292</strain>
    </source>
</reference>
<protein>
    <submittedName>
        <fullName evidence="1">Uncharacterized protein</fullName>
    </submittedName>
</protein>
<dbReference type="RefSeq" id="WP_089051768.1">
    <property type="nucleotide sequence ID" value="NZ_FXTV01000004.1"/>
</dbReference>
<dbReference type="OrthoDB" id="1149023at2"/>
<accession>A0A226GTE3</accession>
<organism evidence="1 2">
    <name type="scientific">Flavobacterium hercynium</name>
    <dbReference type="NCBI Taxonomy" id="387094"/>
    <lineage>
        <taxon>Bacteria</taxon>
        <taxon>Pseudomonadati</taxon>
        <taxon>Bacteroidota</taxon>
        <taxon>Flavobacteriia</taxon>
        <taxon>Flavobacteriales</taxon>
        <taxon>Flavobacteriaceae</taxon>
        <taxon>Flavobacterium</taxon>
    </lineage>
</organism>
<gene>
    <name evidence="1" type="ORF">B0A66_20770</name>
</gene>
<proteinExistence type="predicted"/>
<comment type="caution">
    <text evidence="1">The sequence shown here is derived from an EMBL/GenBank/DDBJ whole genome shotgun (WGS) entry which is preliminary data.</text>
</comment>
<keyword evidence="2" id="KW-1185">Reference proteome</keyword>
<name>A0A226GTE3_9FLAO</name>
<dbReference type="EMBL" id="MUGW01000058">
    <property type="protein sequence ID" value="OXA84590.1"/>
    <property type="molecule type" value="Genomic_DNA"/>
</dbReference>